<sequence length="145" mass="16557">MRPVGRIEDLVSEISSELNEKGIDNIISEDSRSIITYMKTTSGRILPFTITLEEEYSLLMLPIEISSKPGIQSLEELGKDLLLQGIKVYLLSFTSELSGLVFEYPPITSIEDLHKYLEKTVEVLEKYFSSFQEIIYGREETILQT</sequence>
<dbReference type="STRING" id="697581.TCARB_1291"/>
<dbReference type="EMBL" id="CP007493">
    <property type="protein sequence ID" value="AJB42337.1"/>
    <property type="molecule type" value="Genomic_DNA"/>
</dbReference>
<evidence type="ECO:0000313" key="2">
    <source>
        <dbReference type="Proteomes" id="UP000266720"/>
    </source>
</evidence>
<dbReference type="Proteomes" id="UP000266720">
    <property type="component" value="Chromosome"/>
</dbReference>
<evidence type="ECO:0000313" key="1">
    <source>
        <dbReference type="EMBL" id="AJB42337.1"/>
    </source>
</evidence>
<organism evidence="1 2">
    <name type="scientific">Thermofilum adornatum 1505</name>
    <dbReference type="NCBI Taxonomy" id="697581"/>
    <lineage>
        <taxon>Archaea</taxon>
        <taxon>Thermoproteota</taxon>
        <taxon>Thermoprotei</taxon>
        <taxon>Thermofilales</taxon>
        <taxon>Thermofilaceae</taxon>
        <taxon>Thermofilum</taxon>
    </lineage>
</organism>
<reference evidence="2" key="1">
    <citation type="book" date="2010" name="EXTREMOPHILES" publisher="0:0-0">
        <title>Complete genome sequences of ten hyperthermophilic archaea reveal their metabolic capabilities and possible ecological roles.</title>
        <editorList>
            <person name="?"/>
        </editorList>
        <authorList>
            <person name="Ravin N.V."/>
            <person name="Mardanov A.V."/>
            <person name="Bonch-Osmolovskaya E.A."/>
            <person name="Skryabin K.G."/>
        </authorList>
    </citation>
    <scope>NUCLEOTIDE SEQUENCE [LARGE SCALE GENOMIC DNA]</scope>
    <source>
        <strain evidence="2">1505</strain>
    </source>
</reference>
<dbReference type="KEGG" id="tcb:TCARB_1291"/>
<proteinExistence type="predicted"/>
<dbReference type="AlphaFoldDB" id="A0A3G1A9G1"/>
<dbReference type="RefSeq" id="WP_052887019.1">
    <property type="nucleotide sequence ID" value="NZ_CP007493.1"/>
</dbReference>
<gene>
    <name evidence="1" type="ORF">TCARB_1291</name>
</gene>
<dbReference type="GeneID" id="25406702"/>
<name>A0A3G1A9G1_9CREN</name>
<accession>A0A3G1A9G1</accession>
<protein>
    <submittedName>
        <fullName evidence="1">Uncharacterized protein</fullName>
    </submittedName>
</protein>